<dbReference type="InterPro" id="IPR006880">
    <property type="entry name" value="INO80B_C"/>
</dbReference>
<evidence type="ECO:0000313" key="4">
    <source>
        <dbReference type="Proteomes" id="UP000516437"/>
    </source>
</evidence>
<feature type="region of interest" description="Disordered" evidence="1">
    <location>
        <begin position="179"/>
        <end position="203"/>
    </location>
</feature>
<feature type="region of interest" description="Disordered" evidence="1">
    <location>
        <begin position="1"/>
        <end position="69"/>
    </location>
</feature>
<gene>
    <name evidence="3" type="ORF">CJ030_MR1G020890</name>
</gene>
<dbReference type="PANTHER" id="PTHR21561:SF14">
    <property type="entry name" value="HIT ZINC FINGER AND PAPA-1-LIKE DOMAIN-CONTAINING PROTEIN"/>
    <property type="match status" value="1"/>
</dbReference>
<feature type="compositionally biased region" description="Basic and acidic residues" evidence="1">
    <location>
        <begin position="507"/>
        <end position="525"/>
    </location>
</feature>
<dbReference type="GO" id="GO:0031011">
    <property type="term" value="C:Ino80 complex"/>
    <property type="evidence" value="ECO:0007669"/>
    <property type="project" value="InterPro"/>
</dbReference>
<feature type="region of interest" description="Disordered" evidence="1">
    <location>
        <begin position="450"/>
        <end position="469"/>
    </location>
</feature>
<evidence type="ECO:0000313" key="3">
    <source>
        <dbReference type="EMBL" id="KAB1227385.1"/>
    </source>
</evidence>
<feature type="region of interest" description="Disordered" evidence="1">
    <location>
        <begin position="502"/>
        <end position="531"/>
    </location>
</feature>
<protein>
    <recommendedName>
        <fullName evidence="2">INO80 complex subunit B-like conserved region domain-containing protein</fullName>
    </recommendedName>
</protein>
<comment type="caution">
    <text evidence="3">The sequence shown here is derived from an EMBL/GenBank/DDBJ whole genome shotgun (WGS) entry which is preliminary data.</text>
</comment>
<dbReference type="Pfam" id="PF04795">
    <property type="entry name" value="PAPA-1"/>
    <property type="match status" value="1"/>
</dbReference>
<dbReference type="GO" id="GO:0006338">
    <property type="term" value="P:chromatin remodeling"/>
    <property type="evidence" value="ECO:0007669"/>
    <property type="project" value="InterPro"/>
</dbReference>
<dbReference type="AlphaFoldDB" id="A0A6A1WQ11"/>
<sequence length="615" mass="68511">MEGFGSFGFSDKSSAVRKKRSNTSRRPRNDSQIPSDYRDISSLSSTPPSDNVSKVSSDENNDYGSVSHKKEVNLNLCSKRALPINLTEVESGRNDFGFGESDDASVDGSFRGSTEQIHSVVDSKRHSEGVLAPADWKGTSKMGHFGVVSDGLENENKVKKVKLKVGGVIRTIHAKSISDGASGVGSSSTKASRVADVPRPRQKSNGQELMRFYPSSLADKSYSGMPWLQIFCSLCENSDDNPSFKSDKGNGLRGFPWRDFNKYGFNVAKADSARSRIHEGNILTDQADKYEPIRKSKRISKRRVLDEALGDGDDDDEIRYLEKLKTSKATIDYGVEYEEDDGGSRKQQKISRVLKSNVESRLDVNVEGHLSSRSGKEGKKTRSGRVFEDTDYVEEEEPVSDGEANTKKKPKKEFLDLVAENKKEMTVTTRQRALQTGKDVSSSFSASLIEFPNGLPPAPPRKQKEKLSEVEQQLKRAEALQRRRMQVEKAARESEAEAIRKILGQESSRKKREDKMKKRQEELAQERAANSMFPSSDSVRWVMGPSGTVVTFPNEMGFPTIFDSKPCSYPPPREKCAGPSCTNPYKYRDSKSKLPLCSLQCYKAINEKMQSLTAC</sequence>
<accession>A0A6A1WQ11</accession>
<proteinExistence type="predicted"/>
<name>A0A6A1WQ11_9ROSI</name>
<dbReference type="EMBL" id="RXIC02000019">
    <property type="protein sequence ID" value="KAB1227385.1"/>
    <property type="molecule type" value="Genomic_DNA"/>
</dbReference>
<dbReference type="SMART" id="SM01406">
    <property type="entry name" value="PAPA-1"/>
    <property type="match status" value="1"/>
</dbReference>
<feature type="compositionally biased region" description="Acidic residues" evidence="1">
    <location>
        <begin position="389"/>
        <end position="400"/>
    </location>
</feature>
<reference evidence="3 4" key="1">
    <citation type="journal article" date="2019" name="Plant Biotechnol. J.">
        <title>The red bayberry genome and genetic basis of sex determination.</title>
        <authorList>
            <person name="Jia H.M."/>
            <person name="Jia H.J."/>
            <person name="Cai Q.L."/>
            <person name="Wang Y."/>
            <person name="Zhao H.B."/>
            <person name="Yang W.F."/>
            <person name="Wang G.Y."/>
            <person name="Li Y.H."/>
            <person name="Zhan D.L."/>
            <person name="Shen Y.T."/>
            <person name="Niu Q.F."/>
            <person name="Chang L."/>
            <person name="Qiu J."/>
            <person name="Zhao L."/>
            <person name="Xie H.B."/>
            <person name="Fu W.Y."/>
            <person name="Jin J."/>
            <person name="Li X.W."/>
            <person name="Jiao Y."/>
            <person name="Zhou C.C."/>
            <person name="Tu T."/>
            <person name="Chai C.Y."/>
            <person name="Gao J.L."/>
            <person name="Fan L.J."/>
            <person name="van de Weg E."/>
            <person name="Wang J.Y."/>
            <person name="Gao Z.S."/>
        </authorList>
    </citation>
    <scope>NUCLEOTIDE SEQUENCE [LARGE SCALE GENOMIC DNA]</scope>
    <source>
        <tissue evidence="3">Leaves</tissue>
    </source>
</reference>
<feature type="compositionally biased region" description="Basic and acidic residues" evidence="1">
    <location>
        <begin position="374"/>
        <end position="388"/>
    </location>
</feature>
<dbReference type="Pfam" id="PF04438">
    <property type="entry name" value="zf-HIT"/>
    <property type="match status" value="1"/>
</dbReference>
<feature type="compositionally biased region" description="Polar residues" evidence="1">
    <location>
        <begin position="41"/>
        <end position="55"/>
    </location>
</feature>
<feature type="region of interest" description="Disordered" evidence="1">
    <location>
        <begin position="365"/>
        <end position="412"/>
    </location>
</feature>
<feature type="compositionally biased region" description="Low complexity" evidence="1">
    <location>
        <begin position="1"/>
        <end position="13"/>
    </location>
</feature>
<evidence type="ECO:0000259" key="2">
    <source>
        <dbReference type="SMART" id="SM01406"/>
    </source>
</evidence>
<dbReference type="CDD" id="cd23021">
    <property type="entry name" value="zf-HIT_IN80B"/>
    <property type="match status" value="1"/>
</dbReference>
<keyword evidence="4" id="KW-1185">Reference proteome</keyword>
<dbReference type="InterPro" id="IPR029523">
    <property type="entry name" value="INO80B/Ies2"/>
</dbReference>
<dbReference type="Proteomes" id="UP000516437">
    <property type="component" value="Chromosome 1"/>
</dbReference>
<dbReference type="OrthoDB" id="2021186at2759"/>
<dbReference type="InterPro" id="IPR007529">
    <property type="entry name" value="Znf_HIT"/>
</dbReference>
<dbReference type="PANTHER" id="PTHR21561">
    <property type="entry name" value="INO80 COMPLEX SUBUNIT B"/>
    <property type="match status" value="1"/>
</dbReference>
<evidence type="ECO:0000256" key="1">
    <source>
        <dbReference type="SAM" id="MobiDB-lite"/>
    </source>
</evidence>
<feature type="compositionally biased region" description="Basic residues" evidence="1">
    <location>
        <begin position="15"/>
        <end position="26"/>
    </location>
</feature>
<organism evidence="3 4">
    <name type="scientific">Morella rubra</name>
    <name type="common">Chinese bayberry</name>
    <dbReference type="NCBI Taxonomy" id="262757"/>
    <lineage>
        <taxon>Eukaryota</taxon>
        <taxon>Viridiplantae</taxon>
        <taxon>Streptophyta</taxon>
        <taxon>Embryophyta</taxon>
        <taxon>Tracheophyta</taxon>
        <taxon>Spermatophyta</taxon>
        <taxon>Magnoliopsida</taxon>
        <taxon>eudicotyledons</taxon>
        <taxon>Gunneridae</taxon>
        <taxon>Pentapetalae</taxon>
        <taxon>rosids</taxon>
        <taxon>fabids</taxon>
        <taxon>Fagales</taxon>
        <taxon>Myricaceae</taxon>
        <taxon>Morella</taxon>
    </lineage>
</organism>
<feature type="domain" description="INO80 complex subunit B-like conserved region" evidence="2">
    <location>
        <begin position="471"/>
        <end position="556"/>
    </location>
</feature>